<proteinExistence type="predicted"/>
<dbReference type="Proteomes" id="UP000192333">
    <property type="component" value="Chromosome I"/>
</dbReference>
<dbReference type="SUPFAM" id="SSF55031">
    <property type="entry name" value="Bacterial exopeptidase dimerisation domain"/>
    <property type="match status" value="1"/>
</dbReference>
<dbReference type="Pfam" id="PF01546">
    <property type="entry name" value="Peptidase_M20"/>
    <property type="match status" value="1"/>
</dbReference>
<protein>
    <submittedName>
        <fullName evidence="4">Amidohydrolase</fullName>
    </submittedName>
</protein>
<evidence type="ECO:0000256" key="1">
    <source>
        <dbReference type="ARBA" id="ARBA00022801"/>
    </source>
</evidence>
<keyword evidence="5" id="KW-1185">Reference proteome</keyword>
<evidence type="ECO:0000313" key="4">
    <source>
        <dbReference type="EMBL" id="SMD42933.1"/>
    </source>
</evidence>
<dbReference type="RefSeq" id="WP_084119683.1">
    <property type="nucleotide sequence ID" value="NZ_LT838813.1"/>
</dbReference>
<dbReference type="NCBIfam" id="TIGR01891">
    <property type="entry name" value="amidohydrolases"/>
    <property type="match status" value="1"/>
</dbReference>
<dbReference type="PANTHER" id="PTHR11014">
    <property type="entry name" value="PEPTIDASE M20 FAMILY MEMBER"/>
    <property type="match status" value="1"/>
</dbReference>
<dbReference type="GO" id="GO:0046872">
    <property type="term" value="F:metal ion binding"/>
    <property type="evidence" value="ECO:0007669"/>
    <property type="project" value="UniProtKB-KW"/>
</dbReference>
<dbReference type="OrthoDB" id="9776731at2"/>
<dbReference type="STRING" id="758820.SAMN00777080_1504"/>
<keyword evidence="2" id="KW-0464">Manganese</keyword>
<evidence type="ECO:0000259" key="3">
    <source>
        <dbReference type="Pfam" id="PF07687"/>
    </source>
</evidence>
<reference evidence="5" key="1">
    <citation type="submission" date="2017-04" db="EMBL/GenBank/DDBJ databases">
        <authorList>
            <person name="Varghese N."/>
            <person name="Submissions S."/>
        </authorList>
    </citation>
    <scope>NUCLEOTIDE SEQUENCE [LARGE SCALE GENOMIC DNA]</scope>
    <source>
        <strain evidence="5">DSM 16537</strain>
    </source>
</reference>
<keyword evidence="1 4" id="KW-0378">Hydrolase</keyword>
<organism evidence="4 5">
    <name type="scientific">Aquiflexum balticum DSM 16537</name>
    <dbReference type="NCBI Taxonomy" id="758820"/>
    <lineage>
        <taxon>Bacteria</taxon>
        <taxon>Pseudomonadati</taxon>
        <taxon>Bacteroidota</taxon>
        <taxon>Cytophagia</taxon>
        <taxon>Cytophagales</taxon>
        <taxon>Cyclobacteriaceae</taxon>
        <taxon>Aquiflexum</taxon>
    </lineage>
</organism>
<feature type="binding site" evidence="2">
    <location>
        <position position="97"/>
    </location>
    <ligand>
        <name>Mn(2+)</name>
        <dbReference type="ChEBI" id="CHEBI:29035"/>
        <label>2</label>
    </ligand>
</feature>
<keyword evidence="2" id="KW-0479">Metal-binding</keyword>
<feature type="domain" description="Peptidase M20 dimerisation" evidence="3">
    <location>
        <begin position="179"/>
        <end position="277"/>
    </location>
</feature>
<dbReference type="SUPFAM" id="SSF53187">
    <property type="entry name" value="Zn-dependent exopeptidases"/>
    <property type="match status" value="1"/>
</dbReference>
<accession>A0A1W2H1Z2</accession>
<dbReference type="Pfam" id="PF07687">
    <property type="entry name" value="M20_dimer"/>
    <property type="match status" value="1"/>
</dbReference>
<dbReference type="InterPro" id="IPR011650">
    <property type="entry name" value="Peptidase_M20_dimer"/>
</dbReference>
<dbReference type="InterPro" id="IPR002933">
    <property type="entry name" value="Peptidase_M20"/>
</dbReference>
<dbReference type="PIRSF" id="PIRSF005962">
    <property type="entry name" value="Pept_M20D_amidohydro"/>
    <property type="match status" value="1"/>
</dbReference>
<feature type="binding site" evidence="2">
    <location>
        <position position="350"/>
    </location>
    <ligand>
        <name>Mn(2+)</name>
        <dbReference type="ChEBI" id="CHEBI:29035"/>
        <label>2</label>
    </ligand>
</feature>
<feature type="binding site" evidence="2">
    <location>
        <position position="132"/>
    </location>
    <ligand>
        <name>Mn(2+)</name>
        <dbReference type="ChEBI" id="CHEBI:29035"/>
        <label>2</label>
    </ligand>
</feature>
<dbReference type="AlphaFoldDB" id="A0A1W2H1Z2"/>
<evidence type="ECO:0000313" key="5">
    <source>
        <dbReference type="Proteomes" id="UP000192333"/>
    </source>
</evidence>
<dbReference type="InterPro" id="IPR036264">
    <property type="entry name" value="Bact_exopeptidase_dim_dom"/>
</dbReference>
<evidence type="ECO:0000256" key="2">
    <source>
        <dbReference type="PIRSR" id="PIRSR005962-1"/>
    </source>
</evidence>
<sequence>MEKDTLKSLIEFRKTLHQFPEISGDEKETAKRVLNFFGDLNPTKVIQKLGGHGLAFVFEGKEDGPVSLYRCELDGLPIKEENNIKHISKVPGKSHVCGHDGHMAIISGLGIHLSKNPPLKGKVVLLFQPAEETGAGAEAVIKDPKFKAIKPDFAFALHNLPTFESKQIILKKGAFAAASVGMTIHLKGRNSHSAHPEAGNSPAEAMAKTIVALERLPDAMKKFSLVTVIHAQLGEIAFGTTPGEASVRATLRAHENETRDLLVSYAEKLVIKIAKEYGLEVSFEYVESFAATHNDEDAWNLGNEAAKKLKLRTKHIRIPFRWSEDFGLFSSHTKTLLFGLGSGKKQPQLHEPNFDFPDELIPVGVDMFKEITKELHG</sequence>
<dbReference type="InterPro" id="IPR017439">
    <property type="entry name" value="Amidohydrolase"/>
</dbReference>
<dbReference type="Gene3D" id="3.30.70.360">
    <property type="match status" value="1"/>
</dbReference>
<comment type="cofactor">
    <cofactor evidence="2">
        <name>Mn(2+)</name>
        <dbReference type="ChEBI" id="CHEBI:29035"/>
    </cofactor>
    <text evidence="2">The Mn(2+) ion enhances activity.</text>
</comment>
<dbReference type="Gene3D" id="3.40.630.10">
    <property type="entry name" value="Zn peptidases"/>
    <property type="match status" value="1"/>
</dbReference>
<feature type="binding site" evidence="2">
    <location>
        <position position="158"/>
    </location>
    <ligand>
        <name>Mn(2+)</name>
        <dbReference type="ChEBI" id="CHEBI:29035"/>
        <label>2</label>
    </ligand>
</feature>
<dbReference type="EMBL" id="LT838813">
    <property type="protein sequence ID" value="SMD42933.1"/>
    <property type="molecule type" value="Genomic_DNA"/>
</dbReference>
<gene>
    <name evidence="4" type="ORF">SAMN00777080_1504</name>
</gene>
<dbReference type="GO" id="GO:0016787">
    <property type="term" value="F:hydrolase activity"/>
    <property type="evidence" value="ECO:0007669"/>
    <property type="project" value="UniProtKB-KW"/>
</dbReference>
<dbReference type="PANTHER" id="PTHR11014:SF169">
    <property type="entry name" value="CLAN MH, FAMILY M20, PEPTIDASE T-LIKE METALLOPEPTIDASE"/>
    <property type="match status" value="1"/>
</dbReference>
<feature type="binding site" evidence="2">
    <location>
        <position position="99"/>
    </location>
    <ligand>
        <name>Mn(2+)</name>
        <dbReference type="ChEBI" id="CHEBI:29035"/>
        <label>2</label>
    </ligand>
</feature>
<name>A0A1W2H1Z2_9BACT</name>